<comment type="caution">
    <text evidence="2">The sequence shown here is derived from an EMBL/GenBank/DDBJ whole genome shotgun (WGS) entry which is preliminary data.</text>
</comment>
<reference evidence="1" key="1">
    <citation type="journal article" date="2018" name="Genome Biol.">
        <title>SKESA: strategic k-mer extension for scrupulous assemblies.</title>
        <authorList>
            <person name="Souvorov A."/>
            <person name="Agarwala R."/>
            <person name="Lipman D.J."/>
        </authorList>
    </citation>
    <scope>NUCLEOTIDE SEQUENCE</scope>
    <source>
        <strain evidence="1">AZ00058701</strain>
    </source>
</reference>
<dbReference type="OrthoDB" id="2375320at2"/>
<evidence type="ECO:0000313" key="1">
    <source>
        <dbReference type="EMBL" id="HAU1880600.1"/>
    </source>
</evidence>
<accession>A0A133WX90</accession>
<organism evidence="2 3">
    <name type="scientific">Legionella pneumophila</name>
    <dbReference type="NCBI Taxonomy" id="446"/>
    <lineage>
        <taxon>Bacteria</taxon>
        <taxon>Pseudomonadati</taxon>
        <taxon>Pseudomonadota</taxon>
        <taxon>Gammaproteobacteria</taxon>
        <taxon>Legionellales</taxon>
        <taxon>Legionellaceae</taxon>
        <taxon>Legionella</taxon>
    </lineage>
</organism>
<reference evidence="1" key="3">
    <citation type="submission" date="2019-10" db="EMBL/GenBank/DDBJ databases">
        <authorList>
            <consortium name="NCBI Pathogen Detection Project"/>
        </authorList>
    </citation>
    <scope>NUCLEOTIDE SEQUENCE</scope>
    <source>
        <strain evidence="1">AZ00058701</strain>
    </source>
</reference>
<dbReference type="RefSeq" id="WP_010947786.1">
    <property type="nucleotide sequence ID" value="NZ_FJGX01000008.1"/>
</dbReference>
<dbReference type="AlphaFoldDB" id="A0A133WX90"/>
<gene>
    <name evidence="2" type="ORF">C3928_10580</name>
    <name evidence="1" type="ORF">JBJ86_10140</name>
</gene>
<proteinExistence type="predicted"/>
<sequence length="535" mass="62485">MRILNKRVSMQYQPIMKQIRAAISKNDADQLLNITSADWVMVYLYTDHIFLNSFTVEQENFDLYDSDEILSLDFPLKESSISCFKHSEDDGYSSSMEVSHEFGLDNSLMWPLFFSRANYKDGKLITQYELLQHFVHANGLYLDNEKGTFNLINEDGDVEPRALIIVEQNFNLILFERKALDYYLGYANHFLVRFFELKELESPLQWSISSLQTSRIKRRIYEYEDIPRFKGAEVIQTVYSIEQIEKGDPKKYENFIITDFKNSKIVEWSCAPEMLDNYYKDTGKPFQTSPAFFNPEVLSKYKNNHEKYEVRDRGIHCYGSWSLKSYSINDEGQVHAYIYCLGQLPHKEQLHWKQYNEEPKAGISKVAYNTDFLAEFDEEESSLRAIKQKLANFPPYSLDKEKFVLWAPKGGDIDMLLKQIHPVITDIKKEYLDYLLNLTILVIDGLQEKVIRRLVNAEENKRSLECLEILLKNWGSPNADKIMKALRCLQAKRSKYAGHGGGKIDFDIKEDSLAITYEINEAIHLLSEEIDKNSR</sequence>
<protein>
    <submittedName>
        <fullName evidence="2">Uncharacterized protein</fullName>
    </submittedName>
</protein>
<dbReference type="SMR" id="A0A133WX90"/>
<reference evidence="2 3" key="2">
    <citation type="submission" date="2018-02" db="EMBL/GenBank/DDBJ databases">
        <title>Draft genome sequences of four Legionella pneumophila clinical strains isolated in Ontario.</title>
        <authorList>
            <person name="Fortuna A."/>
            <person name="Ramnarine R."/>
            <person name="Li A."/>
            <person name="Frantz C."/>
            <person name="Mallo G."/>
        </authorList>
    </citation>
    <scope>NUCLEOTIDE SEQUENCE [LARGE SCALE GENOMIC DNA]</scope>
    <source>
        <strain evidence="2 3">LG61</strain>
    </source>
</reference>
<name>A0A133WX90_LEGPN</name>
<dbReference type="EMBL" id="DACWHX010000011">
    <property type="protein sequence ID" value="HAU1880600.1"/>
    <property type="molecule type" value="Genomic_DNA"/>
</dbReference>
<evidence type="ECO:0000313" key="3">
    <source>
        <dbReference type="Proteomes" id="UP000239239"/>
    </source>
</evidence>
<evidence type="ECO:0000313" key="2">
    <source>
        <dbReference type="EMBL" id="PPK30069.1"/>
    </source>
</evidence>
<dbReference type="Proteomes" id="UP000239239">
    <property type="component" value="Unassembled WGS sequence"/>
</dbReference>
<dbReference type="EMBL" id="PQWY01000015">
    <property type="protein sequence ID" value="PPK30069.1"/>
    <property type="molecule type" value="Genomic_DNA"/>
</dbReference>
<dbReference type="Proteomes" id="UP000866496">
    <property type="component" value="Unassembled WGS sequence"/>
</dbReference>